<dbReference type="InterPro" id="IPR042106">
    <property type="entry name" value="Nuo/plastoQ_OxRdtase_6_NuoJ"/>
</dbReference>
<dbReference type="RefSeq" id="WP_020448133.1">
    <property type="nucleotide sequence ID" value="NZ_CAYAYA010000022.1"/>
</dbReference>
<proteinExistence type="predicted"/>
<gene>
    <name evidence="2" type="ORF">A3207_03880</name>
</gene>
<protein>
    <recommendedName>
        <fullName evidence="4">NADH-quinone oxidoreductase subunit J</fullName>
    </recommendedName>
</protein>
<reference evidence="2" key="1">
    <citation type="submission" date="2016-03" db="EMBL/GenBank/DDBJ databases">
        <authorList>
            <person name="Borrel G."/>
            <person name="Mccann A."/>
            <person name="O'Toole P.W."/>
        </authorList>
    </citation>
    <scope>NUCLEOTIDE SEQUENCE</scope>
    <source>
        <strain evidence="2">183</strain>
    </source>
</reference>
<dbReference type="Proteomes" id="UP000752814">
    <property type="component" value="Unassembled WGS sequence"/>
</dbReference>
<keyword evidence="1" id="KW-0812">Transmembrane</keyword>
<dbReference type="AlphaFoldDB" id="A0A8J8TEA2"/>
<sequence>MNKRVVYSVVMVLVGILFLSVLLWPILTGDLSTGYTQQNTDTYELGKLMFDNYGLALIGVGIVLFVSMLGGVYLAKEEEEDKE</sequence>
<comment type="caution">
    <text evidence="2">The sequence shown here is derived from an EMBL/GenBank/DDBJ whole genome shotgun (WGS) entry which is preliminary data.</text>
</comment>
<accession>A0A8J8TEA2</accession>
<dbReference type="EMBL" id="LVVT01000022">
    <property type="protein sequence ID" value="TQS81550.1"/>
    <property type="molecule type" value="Genomic_DNA"/>
</dbReference>
<keyword evidence="1" id="KW-1133">Transmembrane helix</keyword>
<evidence type="ECO:0008006" key="4">
    <source>
        <dbReference type="Google" id="ProtNLM"/>
    </source>
</evidence>
<keyword evidence="1" id="KW-0472">Membrane</keyword>
<feature type="transmembrane region" description="Helical" evidence="1">
    <location>
        <begin position="53"/>
        <end position="75"/>
    </location>
</feature>
<evidence type="ECO:0000256" key="1">
    <source>
        <dbReference type="SAM" id="Phobius"/>
    </source>
</evidence>
<dbReference type="Gene3D" id="1.20.120.1200">
    <property type="entry name" value="NADH-ubiquinone/plastoquinone oxidoreductase chain 6, subunit NuoJ"/>
    <property type="match status" value="1"/>
</dbReference>
<evidence type="ECO:0000313" key="2">
    <source>
        <dbReference type="EMBL" id="TQS81550.1"/>
    </source>
</evidence>
<feature type="transmembrane region" description="Helical" evidence="1">
    <location>
        <begin position="5"/>
        <end position="27"/>
    </location>
</feature>
<organism evidence="2 3">
    <name type="scientific">Candidatus Methanomassiliicoccus intestinalis</name>
    <dbReference type="NCBI Taxonomy" id="1406512"/>
    <lineage>
        <taxon>Archaea</taxon>
        <taxon>Methanobacteriati</taxon>
        <taxon>Thermoplasmatota</taxon>
        <taxon>Thermoplasmata</taxon>
        <taxon>Methanomassiliicoccales</taxon>
        <taxon>Methanomassiliicoccaceae</taxon>
        <taxon>Methanomassiliicoccus</taxon>
    </lineage>
</organism>
<evidence type="ECO:0000313" key="3">
    <source>
        <dbReference type="Proteomes" id="UP000752814"/>
    </source>
</evidence>
<dbReference type="GeneID" id="41322644"/>
<name>A0A8J8TEA2_9ARCH</name>